<keyword evidence="4" id="KW-0574">Periplasm</keyword>
<reference evidence="9" key="2">
    <citation type="submission" date="2023-01" db="EMBL/GenBank/DDBJ databases">
        <authorList>
            <person name="Hamerlinck H."/>
            <person name="Aerssens A."/>
            <person name="Boelens J."/>
            <person name="Messiaen A.-S."/>
            <person name="Vandendriessche S."/>
            <person name="Velghe A."/>
            <person name="Verhasselt B."/>
            <person name="Leroux-Roels I."/>
        </authorList>
    </citation>
    <scope>NUCLEOTIDE SEQUENCE</scope>
    <source>
        <strain evidence="9">UZG-GERCF-220920-Env23</strain>
    </source>
</reference>
<evidence type="ECO:0000259" key="7">
    <source>
        <dbReference type="Pfam" id="PF00345"/>
    </source>
</evidence>
<evidence type="ECO:0000313" key="10">
    <source>
        <dbReference type="Proteomes" id="UP001169985"/>
    </source>
</evidence>
<dbReference type="RefSeq" id="WP_252430823.1">
    <property type="nucleotide sequence ID" value="NZ_JAIOGV010000006.1"/>
</dbReference>
<dbReference type="InterPro" id="IPR008962">
    <property type="entry name" value="PapD-like_sf"/>
</dbReference>
<comment type="subcellular location">
    <subcellularLocation>
        <location evidence="1">Periplasm</location>
    </subcellularLocation>
</comment>
<comment type="caution">
    <text evidence="9">The sequence shown here is derived from an EMBL/GenBank/DDBJ whole genome shotgun (WGS) entry which is preliminary data.</text>
</comment>
<dbReference type="GO" id="GO:0071555">
    <property type="term" value="P:cell wall organization"/>
    <property type="evidence" value="ECO:0007669"/>
    <property type="project" value="InterPro"/>
</dbReference>
<dbReference type="InterPro" id="IPR016148">
    <property type="entry name" value="Pili_assmbl_chaperone_C"/>
</dbReference>
<keyword evidence="3 6" id="KW-0732">Signal</keyword>
<comment type="similarity">
    <text evidence="2">Belongs to the periplasmic pilus chaperone family.</text>
</comment>
<evidence type="ECO:0000256" key="5">
    <source>
        <dbReference type="ARBA" id="ARBA00023186"/>
    </source>
</evidence>
<dbReference type="EMBL" id="JAQIHS010000008">
    <property type="protein sequence ID" value="MDN4368198.1"/>
    <property type="molecule type" value="Genomic_DNA"/>
</dbReference>
<dbReference type="SUPFAM" id="SSF49354">
    <property type="entry name" value="PapD-like"/>
    <property type="match status" value="1"/>
</dbReference>
<dbReference type="Gene3D" id="2.60.40.10">
    <property type="entry name" value="Immunoglobulins"/>
    <property type="match status" value="2"/>
</dbReference>
<organism evidence="9 10">
    <name type="scientific">Citrobacter portucalensis</name>
    <dbReference type="NCBI Taxonomy" id="1639133"/>
    <lineage>
        <taxon>Bacteria</taxon>
        <taxon>Pseudomonadati</taxon>
        <taxon>Pseudomonadota</taxon>
        <taxon>Gammaproteobacteria</taxon>
        <taxon>Enterobacterales</taxon>
        <taxon>Enterobacteriaceae</taxon>
        <taxon>Citrobacter</taxon>
        <taxon>Citrobacter freundii complex</taxon>
    </lineage>
</organism>
<dbReference type="InterPro" id="IPR013783">
    <property type="entry name" value="Ig-like_fold"/>
</dbReference>
<evidence type="ECO:0000256" key="2">
    <source>
        <dbReference type="ARBA" id="ARBA00007399"/>
    </source>
</evidence>
<name>A0AAW7LR11_9ENTR</name>
<dbReference type="PRINTS" id="PR00969">
    <property type="entry name" value="CHAPERONPILI"/>
</dbReference>
<gene>
    <name evidence="9" type="ORF">PEY55_07870</name>
</gene>
<dbReference type="Proteomes" id="UP001169985">
    <property type="component" value="Unassembled WGS sequence"/>
</dbReference>
<reference evidence="9" key="1">
    <citation type="journal article" date="2023" name="Antimicrob Resist Infect Control">
        <title>Sanitary installations and wastewater plumbing as reservoir for the long-term circulation and transmission of carbapenemase producing Citrobacter freundii clones in a hospital setting.</title>
        <authorList>
            <person name="Hamerlinck H."/>
            <person name="Aerssens A."/>
            <person name="Boelens J."/>
            <person name="Dehaene A."/>
            <person name="McMahon M."/>
            <person name="Messiaen A.S."/>
            <person name="Vandendriessche S."/>
            <person name="Velghe A."/>
            <person name="Leroux-Roels I."/>
            <person name="Verhasselt B."/>
        </authorList>
    </citation>
    <scope>NUCLEOTIDE SEQUENCE</scope>
    <source>
        <strain evidence="9">UZG-GERCF-220920-Env23</strain>
    </source>
</reference>
<feature type="chain" id="PRO_5043386859" evidence="6">
    <location>
        <begin position="25"/>
        <end position="240"/>
    </location>
</feature>
<dbReference type="AlphaFoldDB" id="A0AAW7LR11"/>
<dbReference type="GO" id="GO:0030288">
    <property type="term" value="C:outer membrane-bounded periplasmic space"/>
    <property type="evidence" value="ECO:0007669"/>
    <property type="project" value="InterPro"/>
</dbReference>
<evidence type="ECO:0000256" key="3">
    <source>
        <dbReference type="ARBA" id="ARBA00022729"/>
    </source>
</evidence>
<dbReference type="SUPFAM" id="SSF49584">
    <property type="entry name" value="Periplasmic chaperone C-domain"/>
    <property type="match status" value="1"/>
</dbReference>
<keyword evidence="5" id="KW-0143">Chaperone</keyword>
<sequence length="240" mass="26535">MMNLNISGLLFSAIFILFQNTALAGVQISNTRIIYPGDVDEVQATVKNTGNGNQLVQAWVDNFDKNDKSKPPLIITPPLFKLIGGQTNILHFISVDKNGILAKDREQIFWANIKSIEATPKVLVQQSKLQLATRSRIKLIWRPKGLNKSDAQEAYKSLMFSVSGGRLAVDNPTAYYISLHNMTIDGKEVKPPKDTLSAVSMMISPYSKMIYSLPGGNAKSVRWSAIDDYGNATSEQEKSL</sequence>
<dbReference type="Pfam" id="PF02753">
    <property type="entry name" value="PapD_C"/>
    <property type="match status" value="1"/>
</dbReference>
<accession>A0AAW7LR11</accession>
<dbReference type="Pfam" id="PF00345">
    <property type="entry name" value="PapD_N"/>
    <property type="match status" value="1"/>
</dbReference>
<feature type="domain" description="Pili assembly chaperone N-terminal" evidence="7">
    <location>
        <begin position="25"/>
        <end position="146"/>
    </location>
</feature>
<protein>
    <submittedName>
        <fullName evidence="9">Molecular chaperone</fullName>
    </submittedName>
</protein>
<evidence type="ECO:0000259" key="8">
    <source>
        <dbReference type="Pfam" id="PF02753"/>
    </source>
</evidence>
<evidence type="ECO:0000256" key="6">
    <source>
        <dbReference type="SAM" id="SignalP"/>
    </source>
</evidence>
<dbReference type="InterPro" id="IPR036316">
    <property type="entry name" value="Pili_assmbl_chap_C_dom_sf"/>
</dbReference>
<dbReference type="PANTHER" id="PTHR30251">
    <property type="entry name" value="PILUS ASSEMBLY CHAPERONE"/>
    <property type="match status" value="1"/>
</dbReference>
<dbReference type="InterPro" id="IPR050643">
    <property type="entry name" value="Periplasmic_pilus_chap"/>
</dbReference>
<feature type="signal peptide" evidence="6">
    <location>
        <begin position="1"/>
        <end position="24"/>
    </location>
</feature>
<dbReference type="InterPro" id="IPR016147">
    <property type="entry name" value="Pili_assmbl_chaperone_N"/>
</dbReference>
<evidence type="ECO:0000313" key="9">
    <source>
        <dbReference type="EMBL" id="MDN4368198.1"/>
    </source>
</evidence>
<feature type="domain" description="Pili assembly chaperone C-terminal" evidence="8">
    <location>
        <begin position="169"/>
        <end position="233"/>
    </location>
</feature>
<evidence type="ECO:0000256" key="4">
    <source>
        <dbReference type="ARBA" id="ARBA00022764"/>
    </source>
</evidence>
<dbReference type="PANTHER" id="PTHR30251:SF2">
    <property type="entry name" value="FIMBRIAL CHAPERONE YADV-RELATED"/>
    <property type="match status" value="1"/>
</dbReference>
<evidence type="ECO:0000256" key="1">
    <source>
        <dbReference type="ARBA" id="ARBA00004418"/>
    </source>
</evidence>
<dbReference type="InterPro" id="IPR001829">
    <property type="entry name" value="Pili_assmbl_chaperone_bac"/>
</dbReference>
<proteinExistence type="inferred from homology"/>